<accession>A0A9N9F136</accession>
<dbReference type="AlphaFoldDB" id="A0A9N9F136"/>
<dbReference type="EMBL" id="CAJVPJ010000259">
    <property type="protein sequence ID" value="CAG8502860.1"/>
    <property type="molecule type" value="Genomic_DNA"/>
</dbReference>
<evidence type="ECO:0000313" key="1">
    <source>
        <dbReference type="EMBL" id="CAG8502860.1"/>
    </source>
</evidence>
<keyword evidence="2" id="KW-1185">Reference proteome</keyword>
<comment type="caution">
    <text evidence="1">The sequence shown here is derived from an EMBL/GenBank/DDBJ whole genome shotgun (WGS) entry which is preliminary data.</text>
</comment>
<evidence type="ECO:0000313" key="2">
    <source>
        <dbReference type="Proteomes" id="UP000789572"/>
    </source>
</evidence>
<dbReference type="InterPro" id="IPR032675">
    <property type="entry name" value="LRR_dom_sf"/>
</dbReference>
<protein>
    <submittedName>
        <fullName evidence="1">5042_t:CDS:1</fullName>
    </submittedName>
</protein>
<dbReference type="Proteomes" id="UP000789572">
    <property type="component" value="Unassembled WGS sequence"/>
</dbReference>
<dbReference type="Gene3D" id="3.80.10.10">
    <property type="entry name" value="Ribonuclease Inhibitor"/>
    <property type="match status" value="1"/>
</dbReference>
<name>A0A9N9F136_9GLOM</name>
<reference evidence="1" key="1">
    <citation type="submission" date="2021-06" db="EMBL/GenBank/DDBJ databases">
        <authorList>
            <person name="Kallberg Y."/>
            <person name="Tangrot J."/>
            <person name="Rosling A."/>
        </authorList>
    </citation>
    <scope>NUCLEOTIDE SEQUENCE</scope>
    <source>
        <strain evidence="1">IA702</strain>
    </source>
</reference>
<proteinExistence type="predicted"/>
<dbReference type="SUPFAM" id="SSF52047">
    <property type="entry name" value="RNI-like"/>
    <property type="match status" value="1"/>
</dbReference>
<sequence>MLPYFIEELDKEYSVEINKENLLSPFFELYVQYDAQVRDLAIYEDERISHVLISPKMIDEILRYSKTLFSKITLLHCGGLIEAGLISHVYRSLGEHCKNIETLSVGEEFLSYGVSASDISDDSSEISGFIRSQSNLKKFAYYAETEIPHFIIPVLKTLEEHVPRLEILQIHNMHFSKRIIEHLIASLKKFEHLKKLTFFNCYEIEHLLYLFTQMRTFSERTEVGFMSCTFQNKEFTFYLQNILNSIPKSDEL</sequence>
<gene>
    <name evidence="1" type="ORF">POCULU_LOCUS2663</name>
</gene>
<dbReference type="OrthoDB" id="10401193at2759"/>
<organism evidence="1 2">
    <name type="scientific">Paraglomus occultum</name>
    <dbReference type="NCBI Taxonomy" id="144539"/>
    <lineage>
        <taxon>Eukaryota</taxon>
        <taxon>Fungi</taxon>
        <taxon>Fungi incertae sedis</taxon>
        <taxon>Mucoromycota</taxon>
        <taxon>Glomeromycotina</taxon>
        <taxon>Glomeromycetes</taxon>
        <taxon>Paraglomerales</taxon>
        <taxon>Paraglomeraceae</taxon>
        <taxon>Paraglomus</taxon>
    </lineage>
</organism>